<evidence type="ECO:0000256" key="10">
    <source>
        <dbReference type="SAM" id="MobiDB-lite"/>
    </source>
</evidence>
<dbReference type="GO" id="GO:0003676">
    <property type="term" value="F:nucleic acid binding"/>
    <property type="evidence" value="ECO:0007669"/>
    <property type="project" value="UniProtKB-UniRule"/>
</dbReference>
<dbReference type="InterPro" id="IPR011320">
    <property type="entry name" value="RNase_H1_N"/>
</dbReference>
<proteinExistence type="inferred from homology"/>
<feature type="compositionally biased region" description="Basic and acidic residues" evidence="10">
    <location>
        <begin position="78"/>
        <end position="92"/>
    </location>
</feature>
<dbReference type="Gene3D" id="3.40.970.10">
    <property type="entry name" value="Ribonuclease H1, N-terminal domain"/>
    <property type="match status" value="1"/>
</dbReference>
<evidence type="ECO:0000259" key="11">
    <source>
        <dbReference type="PROSITE" id="PS50879"/>
    </source>
</evidence>
<organism evidence="12 13">
    <name type="scientific">Ridgeia piscesae</name>
    <name type="common">Tubeworm</name>
    <dbReference type="NCBI Taxonomy" id="27915"/>
    <lineage>
        <taxon>Eukaryota</taxon>
        <taxon>Metazoa</taxon>
        <taxon>Spiralia</taxon>
        <taxon>Lophotrochozoa</taxon>
        <taxon>Annelida</taxon>
        <taxon>Polychaeta</taxon>
        <taxon>Sedentaria</taxon>
        <taxon>Canalipalpata</taxon>
        <taxon>Sabellida</taxon>
        <taxon>Siboglinidae</taxon>
        <taxon>Ridgeia</taxon>
    </lineage>
</organism>
<name>A0AAD9P7D2_RIDPI</name>
<feature type="domain" description="RNase H type-1" evidence="11">
    <location>
        <begin position="113"/>
        <end position="259"/>
    </location>
</feature>
<dbReference type="SUPFAM" id="SSF53098">
    <property type="entry name" value="Ribonuclease H-like"/>
    <property type="match status" value="1"/>
</dbReference>
<comment type="catalytic activity">
    <reaction evidence="1 9">
        <text>Endonucleolytic cleavage to 5'-phosphomonoester.</text>
        <dbReference type="EC" id="3.1.26.4"/>
    </reaction>
</comment>
<dbReference type="InterPro" id="IPR009027">
    <property type="entry name" value="Ribosomal_bL9/RNase_H1_N"/>
</dbReference>
<dbReference type="GO" id="GO:0004523">
    <property type="term" value="F:RNA-DNA hybrid ribonuclease activity"/>
    <property type="evidence" value="ECO:0007669"/>
    <property type="project" value="UniProtKB-UniRule"/>
</dbReference>
<protein>
    <recommendedName>
        <fullName evidence="9">Ribonuclease H1</fullName>
        <shortName evidence="9">RNase H1</shortName>
        <ecNumber evidence="9">3.1.26.4</ecNumber>
    </recommendedName>
</protein>
<reference evidence="12" key="1">
    <citation type="journal article" date="2023" name="Mol. Biol. Evol.">
        <title>Third-Generation Sequencing Reveals the Adaptive Role of the Epigenome in Three Deep-Sea Polychaetes.</title>
        <authorList>
            <person name="Perez M."/>
            <person name="Aroh O."/>
            <person name="Sun Y."/>
            <person name="Lan Y."/>
            <person name="Juniper S.K."/>
            <person name="Young C.R."/>
            <person name="Angers B."/>
            <person name="Qian P.Y."/>
        </authorList>
    </citation>
    <scope>NUCLEOTIDE SEQUENCE</scope>
    <source>
        <strain evidence="12">R07B-5</strain>
    </source>
</reference>
<dbReference type="InterPro" id="IPR036397">
    <property type="entry name" value="RNaseH_sf"/>
</dbReference>
<dbReference type="Pfam" id="PF00075">
    <property type="entry name" value="RNase_H"/>
    <property type="match status" value="1"/>
</dbReference>
<dbReference type="InterPro" id="IPR012337">
    <property type="entry name" value="RNaseH-like_sf"/>
</dbReference>
<dbReference type="Proteomes" id="UP001209878">
    <property type="component" value="Unassembled WGS sequence"/>
</dbReference>
<gene>
    <name evidence="12" type="ORF">NP493_109g07066</name>
</gene>
<dbReference type="InterPro" id="IPR037056">
    <property type="entry name" value="RNase_H1_N_sf"/>
</dbReference>
<feature type="region of interest" description="Disordered" evidence="10">
    <location>
        <begin position="245"/>
        <end position="268"/>
    </location>
</feature>
<keyword evidence="13" id="KW-1185">Reference proteome</keyword>
<keyword evidence="4 9" id="KW-0540">Nuclease</keyword>
<evidence type="ECO:0000256" key="3">
    <source>
        <dbReference type="ARBA" id="ARBA00005300"/>
    </source>
</evidence>
<comment type="similarity">
    <text evidence="3 9">Belongs to the RNase H family.</text>
</comment>
<dbReference type="InterPro" id="IPR002156">
    <property type="entry name" value="RNaseH_domain"/>
</dbReference>
<comment type="cofactor">
    <cofactor evidence="2 9">
        <name>Mg(2+)</name>
        <dbReference type="ChEBI" id="CHEBI:18420"/>
    </cofactor>
</comment>
<dbReference type="PROSITE" id="PS50879">
    <property type="entry name" value="RNASE_H_1"/>
    <property type="match status" value="1"/>
</dbReference>
<dbReference type="PIRSF" id="PIRSF036852">
    <property type="entry name" value="Ribonuclease_H1_euk"/>
    <property type="match status" value="1"/>
</dbReference>
<feature type="compositionally biased region" description="Basic and acidic residues" evidence="10">
    <location>
        <begin position="249"/>
        <end position="268"/>
    </location>
</feature>
<evidence type="ECO:0000256" key="8">
    <source>
        <dbReference type="ARBA" id="ARBA00022842"/>
    </source>
</evidence>
<dbReference type="EC" id="3.1.26.4" evidence="9"/>
<dbReference type="InterPro" id="IPR017067">
    <property type="entry name" value="RNase_H1_euk"/>
</dbReference>
<accession>A0AAD9P7D2</accession>
<dbReference type="PANTHER" id="PTHR10642">
    <property type="entry name" value="RIBONUCLEASE H1"/>
    <property type="match status" value="1"/>
</dbReference>
<dbReference type="FunFam" id="3.30.420.10:FF:000097">
    <property type="entry name" value="Ribonuclease H1"/>
    <property type="match status" value="1"/>
</dbReference>
<dbReference type="SUPFAM" id="SSF55658">
    <property type="entry name" value="L9 N-domain-like"/>
    <property type="match status" value="1"/>
</dbReference>
<dbReference type="GO" id="GO:0043137">
    <property type="term" value="P:DNA replication, removal of RNA primer"/>
    <property type="evidence" value="ECO:0007669"/>
    <property type="project" value="TreeGrafter"/>
</dbReference>
<keyword evidence="5 9" id="KW-0479">Metal-binding</keyword>
<evidence type="ECO:0000313" key="12">
    <source>
        <dbReference type="EMBL" id="KAK2189336.1"/>
    </source>
</evidence>
<evidence type="ECO:0000256" key="6">
    <source>
        <dbReference type="ARBA" id="ARBA00022759"/>
    </source>
</evidence>
<dbReference type="FunFam" id="3.40.970.10:FF:000001">
    <property type="entry name" value="Ribonuclease H1"/>
    <property type="match status" value="1"/>
</dbReference>
<keyword evidence="6 9" id="KW-0255">Endonuclease</keyword>
<keyword evidence="8 9" id="KW-0460">Magnesium</keyword>
<evidence type="ECO:0000313" key="13">
    <source>
        <dbReference type="Proteomes" id="UP001209878"/>
    </source>
</evidence>
<sequence length="268" mass="29750">MIYKLKEIGWLLKISAPFVVRKMPFYAVRKGRKVGIYTTWAECEEQVKGFNQARFKKFATEDEAESFIKGVDSIAPKRSHDAVKKTDSDVAPKRKKKENTPEVGGEAPKQKSDGKTASVYTDGCCLFNGKHGACGGIGVYWGPNDDRNVSEPLPGRQTNNRAEIHAARKAIEQAKEQGLDDLVINTDSRFLIQSVTEWMSGWKKRNWMLSSGGPVKNKEDFLELDKALQGISVKWVHVPGHKGIAGNEAADKLANEGAKKKPKETTSE</sequence>
<dbReference type="CDD" id="cd09280">
    <property type="entry name" value="RNase_HI_eukaryote_like"/>
    <property type="match status" value="1"/>
</dbReference>
<evidence type="ECO:0000256" key="5">
    <source>
        <dbReference type="ARBA" id="ARBA00022723"/>
    </source>
</evidence>
<evidence type="ECO:0000256" key="7">
    <source>
        <dbReference type="ARBA" id="ARBA00022801"/>
    </source>
</evidence>
<dbReference type="Gene3D" id="3.30.420.10">
    <property type="entry name" value="Ribonuclease H-like superfamily/Ribonuclease H"/>
    <property type="match status" value="1"/>
</dbReference>
<evidence type="ECO:0000256" key="1">
    <source>
        <dbReference type="ARBA" id="ARBA00000077"/>
    </source>
</evidence>
<evidence type="ECO:0000256" key="4">
    <source>
        <dbReference type="ARBA" id="ARBA00022722"/>
    </source>
</evidence>
<dbReference type="Pfam" id="PF01693">
    <property type="entry name" value="Cauli_VI"/>
    <property type="match status" value="1"/>
</dbReference>
<dbReference type="InterPro" id="IPR050092">
    <property type="entry name" value="RNase_H"/>
</dbReference>
<dbReference type="PANTHER" id="PTHR10642:SF26">
    <property type="entry name" value="RIBONUCLEASE H1"/>
    <property type="match status" value="1"/>
</dbReference>
<dbReference type="EMBL" id="JAODUO010000109">
    <property type="protein sequence ID" value="KAK2189336.1"/>
    <property type="molecule type" value="Genomic_DNA"/>
</dbReference>
<comment type="caution">
    <text evidence="12">The sequence shown here is derived from an EMBL/GenBank/DDBJ whole genome shotgun (WGS) entry which is preliminary data.</text>
</comment>
<keyword evidence="7 9" id="KW-0378">Hydrolase</keyword>
<dbReference type="AlphaFoldDB" id="A0AAD9P7D2"/>
<feature type="region of interest" description="Disordered" evidence="10">
    <location>
        <begin position="78"/>
        <end position="116"/>
    </location>
</feature>
<evidence type="ECO:0000256" key="9">
    <source>
        <dbReference type="PIRNR" id="PIRNR036852"/>
    </source>
</evidence>
<dbReference type="GO" id="GO:0000287">
    <property type="term" value="F:magnesium ion binding"/>
    <property type="evidence" value="ECO:0007669"/>
    <property type="project" value="UniProtKB-UniRule"/>
</dbReference>
<evidence type="ECO:0000256" key="2">
    <source>
        <dbReference type="ARBA" id="ARBA00001946"/>
    </source>
</evidence>
<comment type="function">
    <text evidence="9">Endonuclease that specifically degrades the RNA of RNA-DNA hybrids.</text>
</comment>